<protein>
    <submittedName>
        <fullName evidence="2">Uncharacterized protein</fullName>
    </submittedName>
</protein>
<gene>
    <name evidence="2" type="ORF">RclHR1_15550003</name>
</gene>
<keyword evidence="3" id="KW-1185">Reference proteome</keyword>
<dbReference type="Proteomes" id="UP000247702">
    <property type="component" value="Unassembled WGS sequence"/>
</dbReference>
<feature type="region of interest" description="Disordered" evidence="1">
    <location>
        <begin position="1"/>
        <end position="38"/>
    </location>
</feature>
<name>A0A2Z6QFF1_9GLOM</name>
<evidence type="ECO:0000256" key="1">
    <source>
        <dbReference type="SAM" id="MobiDB-lite"/>
    </source>
</evidence>
<sequence>MDEIEVETQNNTTASETKIDISNKHEEEIPSAETKDDTFENHRKSIRRIFVSQYMGDTSTYNEDIFTYSEKDKSVLGWSGNIEKDGPKQPDVYFKIDKIGGIDGIEYLKLDHPVLSKKILLLCKDYDSCRDRTNSDRFLELKRPISRDDYAKHLGRDSIGFLPNGDLIQVSLSDRKIYKYCLKDKNIVPWMVKLNCIVLYIEQSYFYSLKLIKS</sequence>
<reference evidence="2 3" key="1">
    <citation type="submission" date="2017-11" db="EMBL/GenBank/DDBJ databases">
        <title>The genome of Rhizophagus clarus HR1 reveals common genetic basis of auxotrophy among arbuscular mycorrhizal fungi.</title>
        <authorList>
            <person name="Kobayashi Y."/>
        </authorList>
    </citation>
    <scope>NUCLEOTIDE SEQUENCE [LARGE SCALE GENOMIC DNA]</scope>
    <source>
        <strain evidence="2 3">HR1</strain>
    </source>
</reference>
<feature type="compositionally biased region" description="Basic and acidic residues" evidence="1">
    <location>
        <begin position="17"/>
        <end position="38"/>
    </location>
</feature>
<comment type="caution">
    <text evidence="2">The sequence shown here is derived from an EMBL/GenBank/DDBJ whole genome shotgun (WGS) entry which is preliminary data.</text>
</comment>
<evidence type="ECO:0000313" key="3">
    <source>
        <dbReference type="Proteomes" id="UP000247702"/>
    </source>
</evidence>
<proteinExistence type="predicted"/>
<dbReference type="AlphaFoldDB" id="A0A2Z6QFF1"/>
<accession>A0A2Z6QFF1</accession>
<organism evidence="2 3">
    <name type="scientific">Rhizophagus clarus</name>
    <dbReference type="NCBI Taxonomy" id="94130"/>
    <lineage>
        <taxon>Eukaryota</taxon>
        <taxon>Fungi</taxon>
        <taxon>Fungi incertae sedis</taxon>
        <taxon>Mucoromycota</taxon>
        <taxon>Glomeromycotina</taxon>
        <taxon>Glomeromycetes</taxon>
        <taxon>Glomerales</taxon>
        <taxon>Glomeraceae</taxon>
        <taxon>Rhizophagus</taxon>
    </lineage>
</organism>
<dbReference type="EMBL" id="BEXD01000619">
    <property type="protein sequence ID" value="GBB88933.1"/>
    <property type="molecule type" value="Genomic_DNA"/>
</dbReference>
<feature type="compositionally biased region" description="Polar residues" evidence="1">
    <location>
        <begin position="7"/>
        <end position="16"/>
    </location>
</feature>
<evidence type="ECO:0000313" key="2">
    <source>
        <dbReference type="EMBL" id="GBB88933.1"/>
    </source>
</evidence>